<comment type="function">
    <text evidence="5">In eubacteria ppGpp (guanosine 3'-diphosphate 5'-diphosphate) is a mediator of the stringent response that coordinates a variety of cellular activities in response to changes in nutritional abundance.</text>
</comment>
<dbReference type="PANTHER" id="PTHR21262:SF36">
    <property type="entry name" value="BIFUNCTIONAL (P)PPGPP SYNTHASE_HYDROLASE SPOT"/>
    <property type="match status" value="1"/>
</dbReference>
<dbReference type="NCBIfam" id="NF008303">
    <property type="entry name" value="PRK11092.1"/>
    <property type="match status" value="1"/>
</dbReference>
<dbReference type="NCBIfam" id="TIGR00691">
    <property type="entry name" value="spoT_relA"/>
    <property type="match status" value="1"/>
</dbReference>
<keyword evidence="1 9" id="KW-0378">Hydrolase</keyword>
<evidence type="ECO:0000313" key="11">
    <source>
        <dbReference type="Proteomes" id="UP001145481"/>
    </source>
</evidence>
<dbReference type="InterPro" id="IPR007685">
    <property type="entry name" value="RelA_SpoT"/>
</dbReference>
<evidence type="ECO:0000256" key="4">
    <source>
        <dbReference type="ARBA" id="ARBA00047968"/>
    </source>
</evidence>
<dbReference type="CDD" id="cd05399">
    <property type="entry name" value="NT_Rel-Spo_like"/>
    <property type="match status" value="1"/>
</dbReference>
<dbReference type="Gene3D" id="3.10.20.30">
    <property type="match status" value="1"/>
</dbReference>
<dbReference type="InterPro" id="IPR045865">
    <property type="entry name" value="ACT-like_dom_sf"/>
</dbReference>
<evidence type="ECO:0000256" key="3">
    <source>
        <dbReference type="ARBA" id="ARBA00024387"/>
    </source>
</evidence>
<dbReference type="Pfam" id="PF13291">
    <property type="entry name" value="ACT_4"/>
    <property type="match status" value="1"/>
</dbReference>
<dbReference type="CDD" id="cd00077">
    <property type="entry name" value="HDc"/>
    <property type="match status" value="1"/>
</dbReference>
<organism evidence="9 11">
    <name type="scientific">Pasteurella multocida</name>
    <dbReference type="NCBI Taxonomy" id="747"/>
    <lineage>
        <taxon>Bacteria</taxon>
        <taxon>Pseudomonadati</taxon>
        <taxon>Pseudomonadota</taxon>
        <taxon>Gammaproteobacteria</taxon>
        <taxon>Pasteurellales</taxon>
        <taxon>Pasteurellaceae</taxon>
        <taxon>Pasteurella</taxon>
    </lineage>
</organism>
<dbReference type="Gene3D" id="3.30.460.10">
    <property type="entry name" value="Beta Polymerase, domain 2"/>
    <property type="match status" value="1"/>
</dbReference>
<dbReference type="PROSITE" id="PS51880">
    <property type="entry name" value="TGS"/>
    <property type="match status" value="1"/>
</dbReference>
<dbReference type="PANTHER" id="PTHR21262">
    <property type="entry name" value="GUANOSINE-3',5'-BIS DIPHOSPHATE 3'-PYROPHOSPHOHYDROLASE"/>
    <property type="match status" value="1"/>
</dbReference>
<evidence type="ECO:0000256" key="1">
    <source>
        <dbReference type="ARBA" id="ARBA00022801"/>
    </source>
</evidence>
<dbReference type="GO" id="GO:0015949">
    <property type="term" value="P:nucleobase-containing small molecule interconversion"/>
    <property type="evidence" value="ECO:0007669"/>
    <property type="project" value="UniProtKB-ARBA"/>
</dbReference>
<comment type="catalytic activity">
    <reaction evidence="4">
        <text>guanosine 3',5'-bis(diphosphate) + H2O = GDP + diphosphate + H(+)</text>
        <dbReference type="Rhea" id="RHEA:14253"/>
        <dbReference type="ChEBI" id="CHEBI:15377"/>
        <dbReference type="ChEBI" id="CHEBI:15378"/>
        <dbReference type="ChEBI" id="CHEBI:33019"/>
        <dbReference type="ChEBI" id="CHEBI:58189"/>
        <dbReference type="ChEBI" id="CHEBI:77828"/>
        <dbReference type="EC" id="3.1.7.2"/>
    </reaction>
</comment>
<dbReference type="SMART" id="SM00954">
    <property type="entry name" value="RelA_SpoT"/>
    <property type="match status" value="1"/>
</dbReference>
<dbReference type="SUPFAM" id="SSF81271">
    <property type="entry name" value="TGS-like"/>
    <property type="match status" value="1"/>
</dbReference>
<dbReference type="PROSITE" id="PS51671">
    <property type="entry name" value="ACT"/>
    <property type="match status" value="1"/>
</dbReference>
<dbReference type="EMBL" id="JANJHC010000002">
    <property type="protein sequence ID" value="MDA5622118.1"/>
    <property type="molecule type" value="Genomic_DNA"/>
</dbReference>
<dbReference type="Pfam" id="PF04607">
    <property type="entry name" value="RelA_SpoT"/>
    <property type="match status" value="1"/>
</dbReference>
<dbReference type="CDD" id="cd04876">
    <property type="entry name" value="ACT_RelA-SpoT"/>
    <property type="match status" value="1"/>
</dbReference>
<dbReference type="GO" id="GO:0008893">
    <property type="term" value="F:guanosine-3',5'-bis(diphosphate) 3'-diphosphatase activity"/>
    <property type="evidence" value="ECO:0007669"/>
    <property type="project" value="UniProtKB-EC"/>
</dbReference>
<dbReference type="SUPFAM" id="SSF109604">
    <property type="entry name" value="HD-domain/PDEase-like"/>
    <property type="match status" value="1"/>
</dbReference>
<dbReference type="AlphaFoldDB" id="A0A1E3XJ71"/>
<evidence type="ECO:0000313" key="10">
    <source>
        <dbReference type="EMBL" id="MDT3453176.1"/>
    </source>
</evidence>
<dbReference type="GO" id="GO:0008728">
    <property type="term" value="F:GTP diphosphokinase activity"/>
    <property type="evidence" value="ECO:0007669"/>
    <property type="project" value="TreeGrafter"/>
</dbReference>
<dbReference type="InterPro" id="IPR012676">
    <property type="entry name" value="TGS-like"/>
</dbReference>
<dbReference type="InterPro" id="IPR045600">
    <property type="entry name" value="RelA/SpoT_AH_RIS"/>
</dbReference>
<dbReference type="EMBL" id="JANIEN010000014">
    <property type="protein sequence ID" value="MDT3453176.1"/>
    <property type="molecule type" value="Genomic_DNA"/>
</dbReference>
<dbReference type="PROSITE" id="PS51831">
    <property type="entry name" value="HD"/>
    <property type="match status" value="1"/>
</dbReference>
<dbReference type="SUPFAM" id="SSF81301">
    <property type="entry name" value="Nucleotidyltransferase"/>
    <property type="match status" value="1"/>
</dbReference>
<dbReference type="Pfam" id="PF13328">
    <property type="entry name" value="HD_4"/>
    <property type="match status" value="1"/>
</dbReference>
<dbReference type="SMART" id="SM00471">
    <property type="entry name" value="HDc"/>
    <property type="match status" value="1"/>
</dbReference>
<dbReference type="GO" id="GO:0042594">
    <property type="term" value="P:response to starvation"/>
    <property type="evidence" value="ECO:0007669"/>
    <property type="project" value="TreeGrafter"/>
</dbReference>
<comment type="caution">
    <text evidence="9">The sequence shown here is derived from an EMBL/GenBank/DDBJ whole genome shotgun (WGS) entry which is preliminary data.</text>
</comment>
<reference evidence="9" key="1">
    <citation type="submission" date="2022-07" db="EMBL/GenBank/DDBJ databases">
        <title>Genome-based characterization of novel serogroup A variants of Pasteurella multocida.</title>
        <authorList>
            <person name="Prajapati A."/>
            <person name="Yogisharadhya R."/>
            <person name="Mohanty N."/>
            <person name="Chanda M."/>
            <person name="Mendem S.K."/>
            <person name="Siddaramappa S."/>
            <person name="Shivachandra S.B."/>
        </authorList>
    </citation>
    <scope>NUCLEOTIDE SEQUENCE</scope>
    <source>
        <strain evidence="9">NIVEDIPm19</strain>
    </source>
</reference>
<dbReference type="InterPro" id="IPR004095">
    <property type="entry name" value="TGS"/>
</dbReference>
<accession>A0A1E3XJ71</accession>
<evidence type="ECO:0000256" key="5">
    <source>
        <dbReference type="RuleBase" id="RU003847"/>
    </source>
</evidence>
<comment type="pathway">
    <text evidence="2">Purine metabolism; ppGpp biosynthesis; ppGpp from GDP: step 1/1.</text>
</comment>
<dbReference type="InterPro" id="IPR003607">
    <property type="entry name" value="HD/PDEase_dom"/>
</dbReference>
<evidence type="ECO:0000259" key="6">
    <source>
        <dbReference type="PROSITE" id="PS51671"/>
    </source>
</evidence>
<keyword evidence="9" id="KW-0808">Transferase</keyword>
<dbReference type="GeneID" id="77206223"/>
<dbReference type="RefSeq" id="WP_005722820.1">
    <property type="nucleotide sequence ID" value="NZ_AP025519.1"/>
</dbReference>
<reference evidence="10" key="2">
    <citation type="submission" date="2022-07" db="EMBL/GenBank/DDBJ databases">
        <title>Sequence of Pasteurella multocoda 17BRD-035.</title>
        <authorList>
            <person name="Roy Chowdhury P."/>
            <person name="Alhamami T."/>
            <person name="Trott D.J."/>
            <person name="Djordvevic S.P."/>
        </authorList>
    </citation>
    <scope>NUCLEOTIDE SEQUENCE</scope>
    <source>
        <strain evidence="10">17BRD-035</strain>
    </source>
</reference>
<dbReference type="Pfam" id="PF02824">
    <property type="entry name" value="TGS"/>
    <property type="match status" value="1"/>
</dbReference>
<comment type="similarity">
    <text evidence="5">Belongs to the relA/spoT family.</text>
</comment>
<dbReference type="FunFam" id="3.10.20.30:FF:000002">
    <property type="entry name" value="GTP pyrophosphokinase (RelA/SpoT)"/>
    <property type="match status" value="1"/>
</dbReference>
<dbReference type="InterPro" id="IPR002912">
    <property type="entry name" value="ACT_dom"/>
</dbReference>
<dbReference type="InterPro" id="IPR043519">
    <property type="entry name" value="NT_sf"/>
</dbReference>
<dbReference type="KEGG" id="pmul:DR93_1063"/>
<gene>
    <name evidence="9" type="primary">spoT</name>
    <name evidence="9" type="ORF">NM948_00870</name>
    <name evidence="10" type="ORF">NQF69_10390</name>
</gene>
<dbReference type="SUPFAM" id="SSF55021">
    <property type="entry name" value="ACT-like"/>
    <property type="match status" value="1"/>
</dbReference>
<dbReference type="FunFam" id="1.10.3210.10:FF:000001">
    <property type="entry name" value="GTP pyrophosphokinase RelA"/>
    <property type="match status" value="1"/>
</dbReference>
<dbReference type="EC" id="3.1.7.2" evidence="3"/>
<feature type="domain" description="HD" evidence="7">
    <location>
        <begin position="45"/>
        <end position="144"/>
    </location>
</feature>
<proteinExistence type="inferred from homology"/>
<dbReference type="OMA" id="PIDFAYS"/>
<dbReference type="GO" id="GO:0005886">
    <property type="term" value="C:plasma membrane"/>
    <property type="evidence" value="ECO:0007669"/>
    <property type="project" value="TreeGrafter"/>
</dbReference>
<evidence type="ECO:0000259" key="7">
    <source>
        <dbReference type="PROSITE" id="PS51831"/>
    </source>
</evidence>
<dbReference type="Pfam" id="PF19296">
    <property type="entry name" value="RelA_AH_RIS"/>
    <property type="match status" value="1"/>
</dbReference>
<dbReference type="CDD" id="cd01668">
    <property type="entry name" value="TGS_RSH"/>
    <property type="match status" value="1"/>
</dbReference>
<dbReference type="Gene3D" id="3.30.70.260">
    <property type="match status" value="1"/>
</dbReference>
<evidence type="ECO:0000313" key="9">
    <source>
        <dbReference type="EMBL" id="MDA5622118.1"/>
    </source>
</evidence>
<dbReference type="Gene3D" id="1.10.3210.10">
    <property type="entry name" value="Hypothetical protein af1432"/>
    <property type="match status" value="1"/>
</dbReference>
<dbReference type="InterPro" id="IPR012675">
    <property type="entry name" value="Beta-grasp_dom_sf"/>
</dbReference>
<name>A0A1E3XJ71_PASMD</name>
<evidence type="ECO:0000256" key="2">
    <source>
        <dbReference type="ARBA" id="ARBA00024329"/>
    </source>
</evidence>
<dbReference type="InterPro" id="IPR006674">
    <property type="entry name" value="HD_domain"/>
</dbReference>
<dbReference type="InterPro" id="IPR004811">
    <property type="entry name" value="RelA/Spo_fam"/>
</dbReference>
<sequence>MYLFESLNRIIEAYLPPEQIELVKRAYIIARDAHEGQSRSSGEPYITHPVAVASIIAEMRLDHEAVMAALLHDVIEDTPYTEEQLKTEFGASVAEIVEGVSKLDKLKFRTRKEAAAENFRKMILAMTRDIRVVLIKLADRTHNMRTLGSLRPDKRRRIAKETLEIYSPLAHRLGIEHIKNELEDLGFEAMHPQRYAVLQKVIQVARGNRKDMIQRITNEIKGRLEDVGIKARVFGREKHLYAIYQKMKLKDQQFHSIMDIYAFRAVVKDIDTCYRVLGQMHGLYKPRPGRVKDYIAVPKANGYQSLHTSMIGPHGVPVEVQIRTEEMDQMAEMGVAAHWAYKEGGKNDSTTVQIRAQRWLQSLIELQQSVGNSFEFIESVKSEFFPKEIYVFTPKGRIVELPVGATPVDFAYAVHTDIGHSCIAANVDRKSYPLSQALTSGQTVDIITLPNSQPSAGWLNFVVTAKARTNIRNFLKNLRGGEAITLGKRQLTRALAPTKLEDLDKNRVQNLLTELKLATFDDLLMEIGLGNQMSAVIAYRLLGEAIEIDTDGDLTNNKANFEIKSAGGLLTTFAQCCHPIPGDPIVAYTSSGKGLVIHHEACANLKHRKDNPEHYMPVEWEQSDNMIDFEAELRIELINQQGALPNLTTLISSLGSNIQSIWTEEQEGRLYQIVVLLTVKDTKHLANIIRKIKAIPGFVNIERNINQ</sequence>
<protein>
    <recommendedName>
        <fullName evidence="3">guanosine-3',5'-bis(diphosphate) 3'-diphosphatase</fullName>
        <ecNumber evidence="3">3.1.7.2</ecNumber>
    </recommendedName>
</protein>
<evidence type="ECO:0000259" key="8">
    <source>
        <dbReference type="PROSITE" id="PS51880"/>
    </source>
</evidence>
<feature type="domain" description="ACT" evidence="6">
    <location>
        <begin position="632"/>
        <end position="706"/>
    </location>
</feature>
<dbReference type="Proteomes" id="UP001182304">
    <property type="component" value="Unassembled WGS sequence"/>
</dbReference>
<dbReference type="FunFam" id="3.30.460.10:FF:000001">
    <property type="entry name" value="GTP pyrophosphokinase RelA"/>
    <property type="match status" value="1"/>
</dbReference>
<feature type="domain" description="TGS" evidence="8">
    <location>
        <begin position="387"/>
        <end position="448"/>
    </location>
</feature>
<dbReference type="Proteomes" id="UP001145481">
    <property type="component" value="Unassembled WGS sequence"/>
</dbReference>
<dbReference type="InterPro" id="IPR033655">
    <property type="entry name" value="TGS_RelA/SpoT"/>
</dbReference>
<dbReference type="GO" id="GO:0015970">
    <property type="term" value="P:guanosine tetraphosphate biosynthetic process"/>
    <property type="evidence" value="ECO:0007669"/>
    <property type="project" value="UniProtKB-UniPathway"/>
</dbReference>